<organism evidence="1 2">
    <name type="scientific">Mycoplasmopsis edwardii</name>
    <dbReference type="NCBI Taxonomy" id="53558"/>
    <lineage>
        <taxon>Bacteria</taxon>
        <taxon>Bacillati</taxon>
        <taxon>Mycoplasmatota</taxon>
        <taxon>Mycoplasmoidales</taxon>
        <taxon>Metamycoplasmataceae</taxon>
        <taxon>Mycoplasmopsis</taxon>
    </lineage>
</organism>
<protein>
    <submittedName>
        <fullName evidence="1">DNA-binding protein WhiA</fullName>
    </submittedName>
</protein>
<gene>
    <name evidence="1" type="primary">whiA</name>
    <name evidence="1" type="ORF">Me_995_000557</name>
</gene>
<sequence length="288" mass="33879">MSSQKGLSFSSKIKKEVIINAKKEQENYHFLKGVIFSNAYLEDEWYTLNIKNDYIKGKIISKLDKGNIKYVIKDEWKYKVLVDKNAFNFDDDLDYKEYLTFFFSGVFVGSGSISNKESTSYHLEISTLSEEKSQLIKEKLNSYEFNFHILKKQKRHILYIKKVDELLDFLSAIGAKKAWFELQNLKIHRDKDNVLNRINNIDFSNLQKIADSSVKHIENINYAFEHDLTSLFSEDQLMLFRLKIENPWLSLNELVLMQNNESDNLVSKSGVNHWLRKLDKIVKNHKGK</sequence>
<keyword evidence="1" id="KW-0238">DNA-binding</keyword>
<evidence type="ECO:0000313" key="1">
    <source>
        <dbReference type="EMBL" id="WBP83928.1"/>
    </source>
</evidence>
<name>A0ACD4PIN3_9BACT</name>
<dbReference type="Proteomes" id="UP001213039">
    <property type="component" value="Chromosome"/>
</dbReference>
<evidence type="ECO:0000313" key="2">
    <source>
        <dbReference type="Proteomes" id="UP001213039"/>
    </source>
</evidence>
<reference evidence="1" key="1">
    <citation type="submission" date="2022-12" db="EMBL/GenBank/DDBJ databases">
        <authorList>
            <consortium name="Asia Pacific Centre for Animal Health"/>
            <person name="Klose S.M."/>
            <person name="Legione A.R."/>
            <person name="Monotti I."/>
            <person name="Bushell R."/>
            <person name="Marenda M.S."/>
            <person name="Sugiyama T."/>
            <person name="Browning G.F."/>
            <person name="Vaz P.K."/>
        </authorList>
    </citation>
    <scope>NUCLEOTIDE SEQUENCE</scope>
    <source>
        <strain evidence="1">Felid995</strain>
    </source>
</reference>
<accession>A0ACD4PIN3</accession>
<proteinExistence type="predicted"/>
<keyword evidence="2" id="KW-1185">Reference proteome</keyword>
<dbReference type="EMBL" id="CP114370">
    <property type="protein sequence ID" value="WBP83928.1"/>
    <property type="molecule type" value="Genomic_DNA"/>
</dbReference>